<dbReference type="EMBL" id="BLAH01000103">
    <property type="protein sequence ID" value="GES38783.1"/>
    <property type="molecule type" value="Genomic_DNA"/>
</dbReference>
<dbReference type="RefSeq" id="WP_164528111.1">
    <property type="nucleotide sequence ID" value="NZ_BAAAYP010000012.1"/>
</dbReference>
<dbReference type="Proteomes" id="UP001163947">
    <property type="component" value="Chromosome"/>
</dbReference>
<dbReference type="PANTHER" id="PTHR34724:SF2">
    <property type="entry name" value="OS12G0596101 PROTEIN"/>
    <property type="match status" value="1"/>
</dbReference>
<gene>
    <name evidence="2" type="ORF">OCS65_18075</name>
    <name evidence="1" type="ORF">RAJCM14343_4049</name>
</gene>
<dbReference type="AlphaFoldDB" id="A0A5M3YF01"/>
<protein>
    <submittedName>
        <fullName evidence="2">Uncharacterized protein</fullName>
    </submittedName>
</protein>
<accession>A0A5M3YF01</accession>
<dbReference type="GeneID" id="83622366"/>
<dbReference type="EMBL" id="CP106982">
    <property type="protein sequence ID" value="UYF92392.1"/>
    <property type="molecule type" value="Genomic_DNA"/>
</dbReference>
<evidence type="ECO:0000313" key="1">
    <source>
        <dbReference type="EMBL" id="GES38783.1"/>
    </source>
</evidence>
<sequence length="56" mass="5814">MCYPVTCPNCGKTGWGGCGQHVDAVMRSVPAPDRCACGQDTAAGAQARTLGALFRR</sequence>
<evidence type="ECO:0000313" key="2">
    <source>
        <dbReference type="EMBL" id="UYF92392.1"/>
    </source>
</evidence>
<reference evidence="2" key="3">
    <citation type="submission" date="2022-09" db="EMBL/GenBank/DDBJ databases">
        <title>The genome sequence of Rhodococcus aetherivorans N1.</title>
        <authorList>
            <person name="Jiang W."/>
        </authorList>
    </citation>
    <scope>NUCLEOTIDE SEQUENCE</scope>
    <source>
        <strain evidence="2">N1</strain>
    </source>
</reference>
<keyword evidence="3" id="KW-1185">Reference proteome</keyword>
<reference evidence="1" key="2">
    <citation type="submission" date="2019-10" db="EMBL/GenBank/DDBJ databases">
        <title>Draft genome sequence of Rhodococcus aetherivorans JCM 14343.</title>
        <authorList>
            <person name="Inoue D."/>
            <person name="Nakazawa M."/>
            <person name="Yamamoto N."/>
            <person name="Sei K."/>
            <person name="Ike M."/>
        </authorList>
    </citation>
    <scope>NUCLEOTIDE SEQUENCE</scope>
    <source>
        <strain evidence="1">JCM 14343</strain>
    </source>
</reference>
<organism evidence="2 4">
    <name type="scientific">Rhodococcus aetherivorans</name>
    <dbReference type="NCBI Taxonomy" id="191292"/>
    <lineage>
        <taxon>Bacteria</taxon>
        <taxon>Bacillati</taxon>
        <taxon>Actinomycetota</taxon>
        <taxon>Actinomycetes</taxon>
        <taxon>Mycobacteriales</taxon>
        <taxon>Nocardiaceae</taxon>
        <taxon>Rhodococcus</taxon>
    </lineage>
</organism>
<name>A0A5M3YF01_9NOCA</name>
<dbReference type="Proteomes" id="UP000325466">
    <property type="component" value="Unassembled WGS sequence"/>
</dbReference>
<reference evidence="1 3" key="1">
    <citation type="journal article" date="2018" name="Biodegradation">
        <title>1,4-Dioxane degradation characteristics of Rhodococcus aetherivorans JCM 14343.</title>
        <authorList>
            <person name="Inoue D."/>
            <person name="Tsunoda T."/>
            <person name="Yamamoto N."/>
            <person name="Ike M."/>
            <person name="Sei K."/>
        </authorList>
    </citation>
    <scope>NUCLEOTIDE SEQUENCE [LARGE SCALE GENOMIC DNA]</scope>
    <source>
        <strain evidence="1 3">JCM 14343</strain>
    </source>
</reference>
<dbReference type="PANTHER" id="PTHR34724">
    <property type="entry name" value="OS12G0596101 PROTEIN"/>
    <property type="match status" value="1"/>
</dbReference>
<evidence type="ECO:0000313" key="3">
    <source>
        <dbReference type="Proteomes" id="UP000325466"/>
    </source>
</evidence>
<evidence type="ECO:0000313" key="4">
    <source>
        <dbReference type="Proteomes" id="UP001163947"/>
    </source>
</evidence>
<proteinExistence type="predicted"/>